<dbReference type="GO" id="GO:0005634">
    <property type="term" value="C:nucleus"/>
    <property type="evidence" value="ECO:0007669"/>
    <property type="project" value="UniProtKB-SubCell"/>
</dbReference>
<accession>A0A1S9RJG8</accession>
<feature type="region of interest" description="Disordered" evidence="5">
    <location>
        <begin position="915"/>
        <end position="966"/>
    </location>
</feature>
<sequence>MFHDAGSHVWFKVHWNIIKWGPFQALAAYNMNTKELEFELSSVGLSDFIIATFSRCIIVRCSLRSEPDASLSSLAWSVIDENKRHDDNFTLTCRGVEHLCIYTNPPPQIGNWRDGGGYPSTRRPSSSIDLYEERETSATLSSYDSDSNDMVLEALTRGSRGPRFLPTTYESHDHINTTGSSKSWRTWPDRSITDFLVGMFLHEINRIHEMIHPPSFQSSYEVWCKSHETNDHSGGAVSEDDADFGVLVLRVCLLSIQSLPHSKYPTFGVLSTHLDHLEYWFCTLADDLGNFQSPERKPSIITVQHRFYHVCYLQNYAKVRPSWSVLSAAVKDAHELGLHLKEPAIPISDLELEVRRRIFWNLYVWDRYMCTLFGFWPLIPEGYFDIDPPHDNLQALTVTPYVLTPFTDRVFHIKLARYLTAFMSPPSWKDDQHTAAVVAEFAQRFQEVIIDPLPPAYWLNNPDTAWDVADPGISRKREYLHLSIYNTKASLYRAFADPCNHLHRETNTPPKHGTDLLTLSHRRALMDATCKEISSITKLYALTGDEEGGAAERLFILPICLVNALAGLGVCLLSIQADERKLAEKGLKISPDQGLRSSFATFFDAFALLCQQAPQYGLAEKGMKILESLHSALHSSPSRKILLNAEDSETVTLGAFSIGQNGGTSFQLEHALVSLHSRGGEESHGYNSTPLPEWLPSFLESPGRSWLFQDVAAFGKFPLIQDGAAAFPPDTPSMDPQKPWVMTAQYRTRGNRIPRSSRSNGASTVPGEVTPVENKSRLSYTSPESSSFMFGRRARAFRTYFIQQLDDYQLFTSFSNRSLPAAPTIPNLPLTSSNASPLPTSTDNDRSEPAPYLNNTSPAYTSSREETGLQTPTLCSNWQQACRRATDLWEHAKRTASIFWVQPLIQLGSQYLEPTPTSQNATGEQLSTLPRSAKDGPPASNGGPGVTGQTQKLHAAPSDQPTDAAGHTAELRGSCMAIVIGLVAGIIWF</sequence>
<dbReference type="GO" id="GO:0003677">
    <property type="term" value="F:DNA binding"/>
    <property type="evidence" value="ECO:0007669"/>
    <property type="project" value="InterPro"/>
</dbReference>
<dbReference type="CDD" id="cd12148">
    <property type="entry name" value="fungal_TF_MHR"/>
    <property type="match status" value="1"/>
</dbReference>
<feature type="region of interest" description="Disordered" evidence="5">
    <location>
        <begin position="751"/>
        <end position="770"/>
    </location>
</feature>
<dbReference type="Pfam" id="PF04082">
    <property type="entry name" value="Fungal_trans"/>
    <property type="match status" value="1"/>
</dbReference>
<dbReference type="EMBL" id="LJBN01000167">
    <property type="protein sequence ID" value="OOQ85430.1"/>
    <property type="molecule type" value="Genomic_DNA"/>
</dbReference>
<dbReference type="InterPro" id="IPR007219">
    <property type="entry name" value="XnlR_reg_dom"/>
</dbReference>
<comment type="caution">
    <text evidence="7">The sequence shown here is derived from an EMBL/GenBank/DDBJ whole genome shotgun (WGS) entry which is preliminary data.</text>
</comment>
<feature type="compositionally biased region" description="Polar residues" evidence="5">
    <location>
        <begin position="754"/>
        <end position="763"/>
    </location>
</feature>
<evidence type="ECO:0000259" key="6">
    <source>
        <dbReference type="SMART" id="SM00906"/>
    </source>
</evidence>
<dbReference type="Proteomes" id="UP000190744">
    <property type="component" value="Unassembled WGS sequence"/>
</dbReference>
<organism evidence="7 8">
    <name type="scientific">Penicillium brasilianum</name>
    <dbReference type="NCBI Taxonomy" id="104259"/>
    <lineage>
        <taxon>Eukaryota</taxon>
        <taxon>Fungi</taxon>
        <taxon>Dikarya</taxon>
        <taxon>Ascomycota</taxon>
        <taxon>Pezizomycotina</taxon>
        <taxon>Eurotiomycetes</taxon>
        <taxon>Eurotiomycetidae</taxon>
        <taxon>Eurotiales</taxon>
        <taxon>Aspergillaceae</taxon>
        <taxon>Penicillium</taxon>
    </lineage>
</organism>
<evidence type="ECO:0000256" key="3">
    <source>
        <dbReference type="ARBA" id="ARBA00023163"/>
    </source>
</evidence>
<dbReference type="AlphaFoldDB" id="A0A1S9RJG8"/>
<dbReference type="SMART" id="SM00906">
    <property type="entry name" value="Fungal_trans"/>
    <property type="match status" value="1"/>
</dbReference>
<dbReference type="InterPro" id="IPR050613">
    <property type="entry name" value="Sec_Metabolite_Reg"/>
</dbReference>
<protein>
    <recommendedName>
        <fullName evidence="6">Xylanolytic transcriptional activator regulatory domain-containing protein</fullName>
    </recommendedName>
</protein>
<feature type="domain" description="Xylanolytic transcriptional activator regulatory" evidence="6">
    <location>
        <begin position="322"/>
        <end position="395"/>
    </location>
</feature>
<comment type="subcellular location">
    <subcellularLocation>
        <location evidence="1">Nucleus</location>
    </subcellularLocation>
</comment>
<feature type="compositionally biased region" description="Polar residues" evidence="5">
    <location>
        <begin position="853"/>
        <end position="868"/>
    </location>
</feature>
<dbReference type="PANTHER" id="PTHR31001">
    <property type="entry name" value="UNCHARACTERIZED TRANSCRIPTIONAL REGULATORY PROTEIN"/>
    <property type="match status" value="1"/>
</dbReference>
<keyword evidence="3" id="KW-0804">Transcription</keyword>
<gene>
    <name evidence="7" type="ORF">PEBR_24660</name>
</gene>
<evidence type="ECO:0000256" key="4">
    <source>
        <dbReference type="ARBA" id="ARBA00023242"/>
    </source>
</evidence>
<dbReference type="PANTHER" id="PTHR31001:SF87">
    <property type="entry name" value="COL-21"/>
    <property type="match status" value="1"/>
</dbReference>
<evidence type="ECO:0000256" key="5">
    <source>
        <dbReference type="SAM" id="MobiDB-lite"/>
    </source>
</evidence>
<evidence type="ECO:0000313" key="8">
    <source>
        <dbReference type="Proteomes" id="UP000190744"/>
    </source>
</evidence>
<feature type="compositionally biased region" description="Polar residues" evidence="5">
    <location>
        <begin position="829"/>
        <end position="842"/>
    </location>
</feature>
<reference evidence="8" key="1">
    <citation type="submission" date="2015-09" db="EMBL/GenBank/DDBJ databases">
        <authorList>
            <person name="Fill T.P."/>
            <person name="Baretta J.F."/>
            <person name="de Almeida L.G."/>
            <person name="Rocha M."/>
            <person name="de Souza D.H."/>
            <person name="Malavazi I."/>
            <person name="Cerdeira L.T."/>
            <person name="Hong H."/>
            <person name="Samborskyy M."/>
            <person name="de Vasconcelos A.T."/>
            <person name="Leadlay P."/>
            <person name="Rodrigues-Filho E."/>
        </authorList>
    </citation>
    <scope>NUCLEOTIDE SEQUENCE [LARGE SCALE GENOMIC DNA]</scope>
    <source>
        <strain evidence="8">LaBioMMi 136</strain>
    </source>
</reference>
<evidence type="ECO:0000313" key="7">
    <source>
        <dbReference type="EMBL" id="OOQ85430.1"/>
    </source>
</evidence>
<evidence type="ECO:0000256" key="2">
    <source>
        <dbReference type="ARBA" id="ARBA00023015"/>
    </source>
</evidence>
<proteinExistence type="predicted"/>
<feature type="region of interest" description="Disordered" evidence="5">
    <location>
        <begin position="822"/>
        <end position="868"/>
    </location>
</feature>
<name>A0A1S9RJG8_PENBI</name>
<dbReference type="GO" id="GO:0006351">
    <property type="term" value="P:DNA-templated transcription"/>
    <property type="evidence" value="ECO:0007669"/>
    <property type="project" value="InterPro"/>
</dbReference>
<keyword evidence="4" id="KW-0539">Nucleus</keyword>
<keyword evidence="2" id="KW-0805">Transcription regulation</keyword>
<feature type="compositionally biased region" description="Polar residues" evidence="5">
    <location>
        <begin position="915"/>
        <end position="930"/>
    </location>
</feature>
<dbReference type="GO" id="GO:0008270">
    <property type="term" value="F:zinc ion binding"/>
    <property type="evidence" value="ECO:0007669"/>
    <property type="project" value="InterPro"/>
</dbReference>
<evidence type="ECO:0000256" key="1">
    <source>
        <dbReference type="ARBA" id="ARBA00004123"/>
    </source>
</evidence>